<dbReference type="InterPro" id="IPR026896">
    <property type="entry name" value="CSTF_C"/>
</dbReference>
<dbReference type="EMBL" id="JADGKB010000027">
    <property type="protein sequence ID" value="KAJ3258465.1"/>
    <property type="molecule type" value="Genomic_DNA"/>
</dbReference>
<dbReference type="InterPro" id="IPR000504">
    <property type="entry name" value="RRM_dom"/>
</dbReference>
<evidence type="ECO:0000256" key="1">
    <source>
        <dbReference type="ARBA" id="ARBA00004123"/>
    </source>
</evidence>
<evidence type="ECO:0000313" key="5">
    <source>
        <dbReference type="EMBL" id="KAJ3258465.1"/>
    </source>
</evidence>
<dbReference type="Pfam" id="PF00076">
    <property type="entry name" value="RRM_1"/>
    <property type="match status" value="1"/>
</dbReference>
<dbReference type="GO" id="GO:0005847">
    <property type="term" value="C:mRNA cleavage and polyadenylation specificity factor complex"/>
    <property type="evidence" value="ECO:0007669"/>
    <property type="project" value="TreeGrafter"/>
</dbReference>
<dbReference type="Pfam" id="PF14327">
    <property type="entry name" value="CSTF2_hinge"/>
    <property type="match status" value="1"/>
</dbReference>
<organism evidence="5 6">
    <name type="scientific">Boothiomyces macroporosus</name>
    <dbReference type="NCBI Taxonomy" id="261099"/>
    <lineage>
        <taxon>Eukaryota</taxon>
        <taxon>Fungi</taxon>
        <taxon>Fungi incertae sedis</taxon>
        <taxon>Chytridiomycota</taxon>
        <taxon>Chytridiomycota incertae sedis</taxon>
        <taxon>Chytridiomycetes</taxon>
        <taxon>Rhizophydiales</taxon>
        <taxon>Terramycetaceae</taxon>
        <taxon>Boothiomyces</taxon>
    </lineage>
</organism>
<keyword evidence="2" id="KW-0539">Nucleus</keyword>
<keyword evidence="3" id="KW-0694">RNA-binding</keyword>
<comment type="caution">
    <text evidence="5">The sequence shown here is derived from an EMBL/GenBank/DDBJ whole genome shotgun (WGS) entry which is preliminary data.</text>
</comment>
<dbReference type="GO" id="GO:0003729">
    <property type="term" value="F:mRNA binding"/>
    <property type="evidence" value="ECO:0007669"/>
    <property type="project" value="TreeGrafter"/>
</dbReference>
<dbReference type="Pfam" id="PF14304">
    <property type="entry name" value="CSTF_C"/>
    <property type="match status" value="1"/>
</dbReference>
<dbReference type="PANTHER" id="PTHR45735:SF2">
    <property type="entry name" value="CLEAVAGE STIMULATION FACTOR SUBUNIT 2"/>
    <property type="match status" value="1"/>
</dbReference>
<keyword evidence="6" id="KW-1185">Reference proteome</keyword>
<feature type="domain" description="RRM" evidence="4">
    <location>
        <begin position="8"/>
        <end position="86"/>
    </location>
</feature>
<dbReference type="SUPFAM" id="SSF54928">
    <property type="entry name" value="RNA-binding domain, RBD"/>
    <property type="match status" value="1"/>
</dbReference>
<dbReference type="Proteomes" id="UP001210925">
    <property type="component" value="Unassembled WGS sequence"/>
</dbReference>
<dbReference type="InterPro" id="IPR025742">
    <property type="entry name" value="CSTF2_hinge"/>
</dbReference>
<gene>
    <name evidence="5" type="ORF">HK103_003587</name>
</gene>
<dbReference type="PANTHER" id="PTHR45735">
    <property type="entry name" value="CLEAVAGE STIMULATION FACTOR SUBUNIT 2"/>
    <property type="match status" value="1"/>
</dbReference>
<protein>
    <recommendedName>
        <fullName evidence="4">RRM domain-containing protein</fullName>
    </recommendedName>
</protein>
<evidence type="ECO:0000313" key="6">
    <source>
        <dbReference type="Proteomes" id="UP001210925"/>
    </source>
</evidence>
<dbReference type="AlphaFoldDB" id="A0AAD5UHS6"/>
<proteinExistence type="predicted"/>
<dbReference type="GO" id="GO:0031124">
    <property type="term" value="P:mRNA 3'-end processing"/>
    <property type="evidence" value="ECO:0007669"/>
    <property type="project" value="InterPro"/>
</dbReference>
<sequence length="254" mass="28100">MSSKSGSKSVFVGNIPYDMTETQLSEIFSEVGQVLDMRFVFDKETGRPKGFGFCTFQDAETAASAIRNLNKYAINGRELKVAYADKDNDAPVQKEETMDVLGVIKSISPMEITAILANLKGMIQKDPNQATALLASDPPLAFAVFQALLTMNLVDQQSKQKILQSKFHTNSTYQPPIQQMPPPAMQPPMVSMQPVGMPYGQVHPMQAQQVQDQQKQLLLQIVNLTPEQIQAFPPEERHKILQLRAQLLGGAAPQ</sequence>
<dbReference type="InterPro" id="IPR035979">
    <property type="entry name" value="RBD_domain_sf"/>
</dbReference>
<dbReference type="Gene3D" id="1.25.40.630">
    <property type="match status" value="1"/>
</dbReference>
<name>A0AAD5UHS6_9FUNG</name>
<evidence type="ECO:0000259" key="4">
    <source>
        <dbReference type="PROSITE" id="PS50102"/>
    </source>
</evidence>
<evidence type="ECO:0000256" key="3">
    <source>
        <dbReference type="PROSITE-ProRule" id="PRU00176"/>
    </source>
</evidence>
<dbReference type="InterPro" id="IPR038192">
    <property type="entry name" value="CSTF_C_sf"/>
</dbReference>
<accession>A0AAD5UHS6</accession>
<evidence type="ECO:0000256" key="2">
    <source>
        <dbReference type="ARBA" id="ARBA00023242"/>
    </source>
</evidence>
<comment type="subcellular location">
    <subcellularLocation>
        <location evidence="1">Nucleus</location>
    </subcellularLocation>
</comment>
<dbReference type="Gene3D" id="3.30.70.330">
    <property type="match status" value="1"/>
</dbReference>
<dbReference type="InterPro" id="IPR012677">
    <property type="entry name" value="Nucleotide-bd_a/b_plait_sf"/>
</dbReference>
<dbReference type="PROSITE" id="PS50102">
    <property type="entry name" value="RRM"/>
    <property type="match status" value="1"/>
</dbReference>
<reference evidence="5" key="1">
    <citation type="submission" date="2020-05" db="EMBL/GenBank/DDBJ databases">
        <title>Phylogenomic resolution of chytrid fungi.</title>
        <authorList>
            <person name="Stajich J.E."/>
            <person name="Amses K."/>
            <person name="Simmons R."/>
            <person name="Seto K."/>
            <person name="Myers J."/>
            <person name="Bonds A."/>
            <person name="Quandt C.A."/>
            <person name="Barry K."/>
            <person name="Liu P."/>
            <person name="Grigoriev I."/>
            <person name="Longcore J.E."/>
            <person name="James T.Y."/>
        </authorList>
    </citation>
    <scope>NUCLEOTIDE SEQUENCE</scope>
    <source>
        <strain evidence="5">PLAUS21</strain>
    </source>
</reference>
<dbReference type="Gene3D" id="1.10.20.70">
    <property type="entry name" value="Transcription termination and cleavage factor, C-terminal domain"/>
    <property type="match status" value="1"/>
</dbReference>
<dbReference type="CDD" id="cd12398">
    <property type="entry name" value="RRM_CSTF2_RNA15_like"/>
    <property type="match status" value="1"/>
</dbReference>
<dbReference type="SMART" id="SM00360">
    <property type="entry name" value="RRM"/>
    <property type="match status" value="1"/>
</dbReference>